<dbReference type="OrthoDB" id="432970at2759"/>
<sequence length="452" mass="51216">MASSILEVESLVECLKPTFDLGELGSPDWLRQHAVMEKLNVQAALEAQKNGDESLKELLVDRGKLPLFIHELIAVRLWKDKVRKQLILSQARSQEMALTSIVIPYVICHHELTLWTLLETVLYHSDAVEALGDAVIDVADTVVEAASMLLAGSPPETDEDVSSDCDPTCDEKDDATSVSMWKELMSKRRKIDFDSGIKALSILRYLSSTLKTLPLGVARRLVTTHDVPMLLVELLDRKPWQRQNRKQNTDEVYDAGTWTKLDADSSPLSKVELQIWITLVQLLLDPKVSVHYDFSSYKREQLNRLRDHLTRRVFDQLPILEELDRFLSHLQFVNPSQPKSAVILEVVPEIKRTILKTANWENIFTLQCQRVFRPSPDALTSASRLISEAYPLEDLEMRCPGKPRCGNCGKEAPHRYVIEDFCVGVRAAKWNGTAAHNVKLIIGDSIEMPVYL</sequence>
<dbReference type="GO" id="GO:0036159">
    <property type="term" value="P:inner dynein arm assembly"/>
    <property type="evidence" value="ECO:0007669"/>
    <property type="project" value="TreeGrafter"/>
</dbReference>
<accession>A0A7R8ZJH1</accession>
<dbReference type="GO" id="GO:0044458">
    <property type="term" value="P:motile cilium assembly"/>
    <property type="evidence" value="ECO:0007669"/>
    <property type="project" value="TreeGrafter"/>
</dbReference>
<dbReference type="GO" id="GO:0036158">
    <property type="term" value="P:outer dynein arm assembly"/>
    <property type="evidence" value="ECO:0007669"/>
    <property type="project" value="TreeGrafter"/>
</dbReference>
<dbReference type="GO" id="GO:0005737">
    <property type="term" value="C:cytoplasm"/>
    <property type="evidence" value="ECO:0007669"/>
    <property type="project" value="TreeGrafter"/>
</dbReference>
<gene>
    <name evidence="1" type="ORF">CTOB1V02_LOCUS1728</name>
</gene>
<evidence type="ECO:0000313" key="1">
    <source>
        <dbReference type="EMBL" id="CAD7223748.1"/>
    </source>
</evidence>
<reference evidence="1" key="1">
    <citation type="submission" date="2020-11" db="EMBL/GenBank/DDBJ databases">
        <authorList>
            <person name="Tran Van P."/>
        </authorList>
    </citation>
    <scope>NUCLEOTIDE SEQUENCE</scope>
</reference>
<dbReference type="EMBL" id="OB660249">
    <property type="protein sequence ID" value="CAD7223748.1"/>
    <property type="molecule type" value="Genomic_DNA"/>
</dbReference>
<name>A0A7R8ZJH1_9CRUS</name>
<proteinExistence type="predicted"/>
<dbReference type="AlphaFoldDB" id="A0A7R8ZJH1"/>
<dbReference type="PANTHER" id="PTHR13244:SF7">
    <property type="entry name" value="ZINC FINGER MYND DOMAIN-CONTAINING PROTEIN 10"/>
    <property type="match status" value="1"/>
</dbReference>
<dbReference type="InterPro" id="IPR052298">
    <property type="entry name" value="ZMYND10"/>
</dbReference>
<organism evidence="1">
    <name type="scientific">Cyprideis torosa</name>
    <dbReference type="NCBI Taxonomy" id="163714"/>
    <lineage>
        <taxon>Eukaryota</taxon>
        <taxon>Metazoa</taxon>
        <taxon>Ecdysozoa</taxon>
        <taxon>Arthropoda</taxon>
        <taxon>Crustacea</taxon>
        <taxon>Oligostraca</taxon>
        <taxon>Ostracoda</taxon>
        <taxon>Podocopa</taxon>
        <taxon>Podocopida</taxon>
        <taxon>Cytherocopina</taxon>
        <taxon>Cytheroidea</taxon>
        <taxon>Cytherideidae</taxon>
        <taxon>Cyprideis</taxon>
    </lineage>
</organism>
<dbReference type="GO" id="GO:0034451">
    <property type="term" value="C:centriolar satellite"/>
    <property type="evidence" value="ECO:0007669"/>
    <property type="project" value="TreeGrafter"/>
</dbReference>
<dbReference type="PANTHER" id="PTHR13244">
    <property type="entry name" value="ZINC FINGER MYND DOMAIN CONTAINING PROTEIN 10"/>
    <property type="match status" value="1"/>
</dbReference>
<protein>
    <submittedName>
        <fullName evidence="1">Uncharacterized protein</fullName>
    </submittedName>
</protein>